<dbReference type="GO" id="GO:0006412">
    <property type="term" value="P:translation"/>
    <property type="evidence" value="ECO:0007669"/>
    <property type="project" value="TreeGrafter"/>
</dbReference>
<dbReference type="FunFam" id="2.40.50.140:FF:000103">
    <property type="entry name" value="protein RRP5 homolog"/>
    <property type="match status" value="1"/>
</dbReference>
<sequence length="411" mass="46213">MTTEVKQDSEFKKLLEDKQYFNLPKVGDLVKGTIISASKNEVHIDMGGTFTGLVRGKECYSESEEYRNLKPGDEVEATVLEPENENGEIELSFRYAGRQKAWKIIKDVEEDNKITEAIITDANKGGLMIKVGSTMGFLPVSQLSPEHYPRVPGGDKNRILEILKSYIGQKFEVKIIDTDESEDKLIVSEKGAWEETQKDVINRYKVGQIVEGVVTAVTDFGIFVEFDKLEGLIHISEIAWKRIDNPSDFVKVGEHIKAEIIGIENSKIFLSMKKLQKDPWEGIEKRYQIGEKVKGKVLKANPFGLFVELDEDIHGLAHISQLSNKPISNIEEIAKTGDTVELYVVSMDAKNHRLGLSLLKPEPKKKEEATSEEKTSDKKTDKADGAEDKKEKPAKKVKAKETAKEEAEKTE</sequence>
<comment type="similarity">
    <text evidence="1">Belongs to the bacterial ribosomal protein bS1 family.</text>
</comment>
<dbReference type="AlphaFoldDB" id="A0A2H0W4W7"/>
<evidence type="ECO:0000256" key="4">
    <source>
        <dbReference type="ARBA" id="ARBA00025604"/>
    </source>
</evidence>
<dbReference type="Pfam" id="PF00575">
    <property type="entry name" value="S1"/>
    <property type="match status" value="4"/>
</dbReference>
<keyword evidence="2 7" id="KW-0689">Ribosomal protein</keyword>
<dbReference type="PROSITE" id="PS50126">
    <property type="entry name" value="S1"/>
    <property type="match status" value="4"/>
</dbReference>
<dbReference type="Gene3D" id="2.40.50.140">
    <property type="entry name" value="Nucleic acid-binding proteins"/>
    <property type="match status" value="4"/>
</dbReference>
<dbReference type="GO" id="GO:0005840">
    <property type="term" value="C:ribosome"/>
    <property type="evidence" value="ECO:0007669"/>
    <property type="project" value="UniProtKB-KW"/>
</dbReference>
<gene>
    <name evidence="7" type="ORF">COT80_02135</name>
</gene>
<feature type="domain" description="S1 motif" evidence="6">
    <location>
        <begin position="27"/>
        <end position="94"/>
    </location>
</feature>
<accession>A0A2H0W4W7</accession>
<evidence type="ECO:0000256" key="3">
    <source>
        <dbReference type="ARBA" id="ARBA00023274"/>
    </source>
</evidence>
<dbReference type="GO" id="GO:0003735">
    <property type="term" value="F:structural constituent of ribosome"/>
    <property type="evidence" value="ECO:0007669"/>
    <property type="project" value="TreeGrafter"/>
</dbReference>
<dbReference type="PANTHER" id="PTHR10724:SF7">
    <property type="entry name" value="SMALL RIBOSOMAL SUBUNIT PROTEIN BS1C"/>
    <property type="match status" value="1"/>
</dbReference>
<evidence type="ECO:0000256" key="2">
    <source>
        <dbReference type="ARBA" id="ARBA00022980"/>
    </source>
</evidence>
<dbReference type="SMART" id="SM00316">
    <property type="entry name" value="S1"/>
    <property type="match status" value="4"/>
</dbReference>
<feature type="region of interest" description="Disordered" evidence="5">
    <location>
        <begin position="355"/>
        <end position="411"/>
    </location>
</feature>
<dbReference type="InterPro" id="IPR050437">
    <property type="entry name" value="Ribos_protein_bS1-like"/>
</dbReference>
<feature type="domain" description="S1 motif" evidence="6">
    <location>
        <begin position="112"/>
        <end position="190"/>
    </location>
</feature>
<keyword evidence="3" id="KW-0687">Ribonucleoprotein</keyword>
<feature type="compositionally biased region" description="Basic and acidic residues" evidence="5">
    <location>
        <begin position="361"/>
        <end position="391"/>
    </location>
</feature>
<dbReference type="InterPro" id="IPR012340">
    <property type="entry name" value="NA-bd_OB-fold"/>
</dbReference>
<dbReference type="InterPro" id="IPR035104">
    <property type="entry name" value="Ribosomal_protein_S1-like"/>
</dbReference>
<evidence type="ECO:0000256" key="1">
    <source>
        <dbReference type="ARBA" id="ARBA00006767"/>
    </source>
</evidence>
<dbReference type="Proteomes" id="UP000229056">
    <property type="component" value="Unassembled WGS sequence"/>
</dbReference>
<dbReference type="InterPro" id="IPR003029">
    <property type="entry name" value="S1_domain"/>
</dbReference>
<dbReference type="CDD" id="cd04465">
    <property type="entry name" value="S1_RPS1_repeat_ec2_hs2"/>
    <property type="match status" value="1"/>
</dbReference>
<reference evidence="8" key="1">
    <citation type="submission" date="2017-09" db="EMBL/GenBank/DDBJ databases">
        <title>Depth-based differentiation of microbial function through sediment-hosted aquifers and enrichment of novel symbionts in the deep terrestrial subsurface.</title>
        <authorList>
            <person name="Probst A.J."/>
            <person name="Ladd B."/>
            <person name="Jarett J.K."/>
            <person name="Geller-Mcgrath D.E."/>
            <person name="Sieber C.M.K."/>
            <person name="Emerson J.B."/>
            <person name="Anantharaman K."/>
            <person name="Thomas B.C."/>
            <person name="Malmstrom R."/>
            <person name="Stieglmeier M."/>
            <person name="Klingl A."/>
            <person name="Woyke T."/>
            <person name="Ryan C.M."/>
            <person name="Banfield J.F."/>
        </authorList>
    </citation>
    <scope>NUCLEOTIDE SEQUENCE [LARGE SCALE GENOMIC DNA]</scope>
</reference>
<evidence type="ECO:0000256" key="5">
    <source>
        <dbReference type="SAM" id="MobiDB-lite"/>
    </source>
</evidence>
<proteinExistence type="inferred from homology"/>
<feature type="domain" description="S1 motif" evidence="6">
    <location>
        <begin position="207"/>
        <end position="273"/>
    </location>
</feature>
<dbReference type="EMBL" id="PEZY01000005">
    <property type="protein sequence ID" value="PIS06344.1"/>
    <property type="molecule type" value="Genomic_DNA"/>
</dbReference>
<name>A0A2H0W4W7_9BACT</name>
<organism evidence="7 8">
    <name type="scientific">Candidatus Buchananbacteria bacterium CG10_big_fil_rev_8_21_14_0_10_33_19</name>
    <dbReference type="NCBI Taxonomy" id="1974525"/>
    <lineage>
        <taxon>Bacteria</taxon>
        <taxon>Candidatus Buchananiibacteriota</taxon>
    </lineage>
</organism>
<feature type="domain" description="S1 motif" evidence="6">
    <location>
        <begin position="290"/>
        <end position="359"/>
    </location>
</feature>
<dbReference type="GO" id="GO:0003729">
    <property type="term" value="F:mRNA binding"/>
    <property type="evidence" value="ECO:0007669"/>
    <property type="project" value="TreeGrafter"/>
</dbReference>
<comment type="caution">
    <text evidence="7">The sequence shown here is derived from an EMBL/GenBank/DDBJ whole genome shotgun (WGS) entry which is preliminary data.</text>
</comment>
<feature type="compositionally biased region" description="Basic and acidic residues" evidence="5">
    <location>
        <begin position="399"/>
        <end position="411"/>
    </location>
</feature>
<dbReference type="PRINTS" id="PR00681">
    <property type="entry name" value="RIBOSOMALS1"/>
</dbReference>
<evidence type="ECO:0000313" key="8">
    <source>
        <dbReference type="Proteomes" id="UP000229056"/>
    </source>
</evidence>
<dbReference type="SUPFAM" id="SSF50249">
    <property type="entry name" value="Nucleic acid-binding proteins"/>
    <property type="match status" value="4"/>
</dbReference>
<comment type="function">
    <text evidence="4">Binds mRNA; thus facilitating recognition of the initiation point. It is needed to translate mRNA with a short Shine-Dalgarno (SD) purine-rich sequence.</text>
</comment>
<evidence type="ECO:0000259" key="6">
    <source>
        <dbReference type="PROSITE" id="PS50126"/>
    </source>
</evidence>
<protein>
    <submittedName>
        <fullName evidence="7">30S ribosomal protein S1</fullName>
    </submittedName>
</protein>
<evidence type="ECO:0000313" key="7">
    <source>
        <dbReference type="EMBL" id="PIS06344.1"/>
    </source>
</evidence>
<dbReference type="PANTHER" id="PTHR10724">
    <property type="entry name" value="30S RIBOSOMAL PROTEIN S1"/>
    <property type="match status" value="1"/>
</dbReference>